<dbReference type="InParanoid" id="A0A1D3CXZ4"/>
<organism evidence="2 3">
    <name type="scientific">Cyclospora cayetanensis</name>
    <dbReference type="NCBI Taxonomy" id="88456"/>
    <lineage>
        <taxon>Eukaryota</taxon>
        <taxon>Sar</taxon>
        <taxon>Alveolata</taxon>
        <taxon>Apicomplexa</taxon>
        <taxon>Conoidasida</taxon>
        <taxon>Coccidia</taxon>
        <taxon>Eucoccidiorida</taxon>
        <taxon>Eimeriorina</taxon>
        <taxon>Eimeriidae</taxon>
        <taxon>Cyclospora</taxon>
    </lineage>
</organism>
<gene>
    <name evidence="2" type="ORF">cyc_04760</name>
</gene>
<proteinExistence type="predicted"/>
<name>A0A1D3CXZ4_9EIME</name>
<evidence type="ECO:0000313" key="2">
    <source>
        <dbReference type="EMBL" id="OEH76073.1"/>
    </source>
</evidence>
<evidence type="ECO:0000256" key="1">
    <source>
        <dbReference type="SAM" id="MobiDB-lite"/>
    </source>
</evidence>
<dbReference type="AlphaFoldDB" id="A0A1D3CXZ4"/>
<dbReference type="EMBL" id="JROU02001539">
    <property type="protein sequence ID" value="OEH76073.1"/>
    <property type="molecule type" value="Genomic_DNA"/>
</dbReference>
<feature type="compositionally biased region" description="Polar residues" evidence="1">
    <location>
        <begin position="55"/>
        <end position="65"/>
    </location>
</feature>
<protein>
    <submittedName>
        <fullName evidence="2">Uncharacterized protein</fullName>
    </submittedName>
</protein>
<dbReference type="VEuPathDB" id="ToxoDB:cyc_04760"/>
<evidence type="ECO:0000313" key="3">
    <source>
        <dbReference type="Proteomes" id="UP000095192"/>
    </source>
</evidence>
<dbReference type="Proteomes" id="UP000095192">
    <property type="component" value="Unassembled WGS sequence"/>
</dbReference>
<reference evidence="2 3" key="1">
    <citation type="journal article" date="2016" name="BMC Genomics">
        <title>Comparative genomics reveals Cyclospora cayetanensis possesses coccidia-like metabolism and invasion components but unique surface antigens.</title>
        <authorList>
            <person name="Liu S."/>
            <person name="Wang L."/>
            <person name="Zheng H."/>
            <person name="Xu Z."/>
            <person name="Roellig D.M."/>
            <person name="Li N."/>
            <person name="Frace M.A."/>
            <person name="Tang K."/>
            <person name="Arrowood M.J."/>
            <person name="Moss D.M."/>
            <person name="Zhang L."/>
            <person name="Feng Y."/>
            <person name="Xiao L."/>
        </authorList>
    </citation>
    <scope>NUCLEOTIDE SEQUENCE [LARGE SCALE GENOMIC DNA]</scope>
    <source>
        <strain evidence="2 3">CHN_HEN01</strain>
    </source>
</reference>
<sequence length="267" mass="29676">MLQTSRPLRPRGPYEGSLGGPHEGLSPMQSIQEARSRTLDIPLIRTDPPLGPCGQGSTTGPSPNSAHWEAASLRGSRVASPRSHLDPARLRQCRATVRLLELLQQKSGAPDGPPEGPVSCWNNGADSSYSVASVDTCASSQSGNSQTSEEELRDESSPQVLQVQHAQHAQQRRQQTQQRLQRQLSHALLQHRVQQLHSRLDEQLGVQQQQQVLMLLLYPRERFREEWLCESSPSHHVLRDAKTCGHRCIWQQQFDALQGEKTSSAAT</sequence>
<feature type="region of interest" description="Disordered" evidence="1">
    <location>
        <begin position="132"/>
        <end position="178"/>
    </location>
</feature>
<keyword evidence="3" id="KW-1185">Reference proteome</keyword>
<feature type="compositionally biased region" description="Low complexity" evidence="1">
    <location>
        <begin position="159"/>
        <end position="178"/>
    </location>
</feature>
<feature type="compositionally biased region" description="Polar residues" evidence="1">
    <location>
        <begin position="132"/>
        <end position="147"/>
    </location>
</feature>
<feature type="region of interest" description="Disordered" evidence="1">
    <location>
        <begin position="1"/>
        <end position="89"/>
    </location>
</feature>
<comment type="caution">
    <text evidence="2">The sequence shown here is derived from an EMBL/GenBank/DDBJ whole genome shotgun (WGS) entry which is preliminary data.</text>
</comment>
<accession>A0A1D3CXZ4</accession>